<dbReference type="PROSITE" id="PS51257">
    <property type="entry name" value="PROKAR_LIPOPROTEIN"/>
    <property type="match status" value="1"/>
</dbReference>
<evidence type="ECO:0000313" key="3">
    <source>
        <dbReference type="EMBL" id="OLP77874.1"/>
    </source>
</evidence>
<proteinExistence type="predicted"/>
<evidence type="ECO:0000313" key="4">
    <source>
        <dbReference type="Proteomes" id="UP000186817"/>
    </source>
</evidence>
<evidence type="ECO:0000256" key="2">
    <source>
        <dbReference type="SAM" id="SignalP"/>
    </source>
</evidence>
<sequence>MIRFCTFWLLLFFLACCLLQQALRKTLQVSLVVPSLEEASERVERQPLVHPSSTEHRDEGAAGSQTKKEVPGFRARVSILSCRECQGGSLGDLSTLKASGPLRHVVVSMASRDVDILAFLVLARSLRTAGRFSGDIVLMWFGNPQQDISCRYKQALEELRFKVVCVRQPLHEAEIHSSVTGRSWDWVKLLAFTLTDFDLGVFLDVDMMAIRQTNELWSGLGLGAGSAQKQLAFVDGPKSLLNSGIFVFRPSMEDFTALTNLVRRGKYSELDGWNHAGIVSGKNNHWDECQGLLYHYFVQLHRGGVQLSREVWGASPDGLSGSASIVHFAGSSKPCVLASMKKPGHTVNDESLSSYVQWYDYLSQTVDADTIASLSAACARPLRGPHPVAPGNLATKSHWEDHAPLSPGLSAVVVTQAEYDGTVTCSFVSESAEKSVFCAQEVAEHTLVKRWIPRDATVLEMGARYGTTSCAISRALGNSGKQVAVEPDERVWNAISQNRATHNCNFILHRGIVGGGGYVLSGLQYGKRAHREKGISGIPHLTMAEAERVYGLRFDTLLIDCEGCVNSFLKENPDALTNIQLILLEADQPKTIDYRKVITTLAKHGFEVVDKFQEVDRPNKLWHYAFKRRPMEMKYRDTACFEDSNLYAKRYNGDTRQPTVEENEEIIKKAVAAEPEQKVGYEALATGSGQTAGDGEEVVVASYLQKAQAKTALTKDNHASQKEVSRRRCSRAARRVERGEWKVEVEVAMVSL</sequence>
<protein>
    <recommendedName>
        <fullName evidence="5">Methyltransferase FkbM domain-containing protein</fullName>
    </recommendedName>
</protein>
<reference evidence="3 4" key="1">
    <citation type="submission" date="2016-02" db="EMBL/GenBank/DDBJ databases">
        <title>Genome analysis of coral dinoflagellate symbionts highlights evolutionary adaptations to a symbiotic lifestyle.</title>
        <authorList>
            <person name="Aranda M."/>
            <person name="Li Y."/>
            <person name="Liew Y.J."/>
            <person name="Baumgarten S."/>
            <person name="Simakov O."/>
            <person name="Wilson M."/>
            <person name="Piel J."/>
            <person name="Ashoor H."/>
            <person name="Bougouffa S."/>
            <person name="Bajic V.B."/>
            <person name="Ryu T."/>
            <person name="Ravasi T."/>
            <person name="Bayer T."/>
            <person name="Micklem G."/>
            <person name="Kim H."/>
            <person name="Bhak J."/>
            <person name="Lajeunesse T.C."/>
            <person name="Voolstra C.R."/>
        </authorList>
    </citation>
    <scope>NUCLEOTIDE SEQUENCE [LARGE SCALE GENOMIC DNA]</scope>
    <source>
        <strain evidence="3 4">CCMP2467</strain>
    </source>
</reference>
<feature type="signal peptide" evidence="2">
    <location>
        <begin position="1"/>
        <end position="24"/>
    </location>
</feature>
<evidence type="ECO:0000256" key="1">
    <source>
        <dbReference type="SAM" id="MobiDB-lite"/>
    </source>
</evidence>
<comment type="caution">
    <text evidence="3">The sequence shown here is derived from an EMBL/GenBank/DDBJ whole genome shotgun (WGS) entry which is preliminary data.</text>
</comment>
<dbReference type="EMBL" id="LSRX01001697">
    <property type="protein sequence ID" value="OLP77874.1"/>
    <property type="molecule type" value="Genomic_DNA"/>
</dbReference>
<dbReference type="SUPFAM" id="SSF53448">
    <property type="entry name" value="Nucleotide-diphospho-sugar transferases"/>
    <property type="match status" value="1"/>
</dbReference>
<name>A0A1Q9C4L5_SYMMI</name>
<dbReference type="InterPro" id="IPR029063">
    <property type="entry name" value="SAM-dependent_MTases_sf"/>
</dbReference>
<evidence type="ECO:0008006" key="5">
    <source>
        <dbReference type="Google" id="ProtNLM"/>
    </source>
</evidence>
<dbReference type="PANTHER" id="PTHR11183">
    <property type="entry name" value="GLYCOGENIN SUBFAMILY MEMBER"/>
    <property type="match status" value="1"/>
</dbReference>
<dbReference type="OrthoDB" id="424826at2759"/>
<feature type="chain" id="PRO_5010290606" description="Methyltransferase FkbM domain-containing protein" evidence="2">
    <location>
        <begin position="25"/>
        <end position="752"/>
    </location>
</feature>
<keyword evidence="4" id="KW-1185">Reference proteome</keyword>
<dbReference type="AlphaFoldDB" id="A0A1Q9C4L5"/>
<gene>
    <name evidence="3" type="ORF">AK812_SmicGene42019</name>
</gene>
<dbReference type="SUPFAM" id="SSF53335">
    <property type="entry name" value="S-adenosyl-L-methionine-dependent methyltransferases"/>
    <property type="match status" value="1"/>
</dbReference>
<feature type="region of interest" description="Disordered" evidence="1">
    <location>
        <begin position="43"/>
        <end position="70"/>
    </location>
</feature>
<organism evidence="3 4">
    <name type="scientific">Symbiodinium microadriaticum</name>
    <name type="common">Dinoflagellate</name>
    <name type="synonym">Zooxanthella microadriatica</name>
    <dbReference type="NCBI Taxonomy" id="2951"/>
    <lineage>
        <taxon>Eukaryota</taxon>
        <taxon>Sar</taxon>
        <taxon>Alveolata</taxon>
        <taxon>Dinophyceae</taxon>
        <taxon>Suessiales</taxon>
        <taxon>Symbiodiniaceae</taxon>
        <taxon>Symbiodinium</taxon>
    </lineage>
</organism>
<accession>A0A1Q9C4L5</accession>
<dbReference type="Gene3D" id="3.90.550.10">
    <property type="entry name" value="Spore Coat Polysaccharide Biosynthesis Protein SpsA, Chain A"/>
    <property type="match status" value="1"/>
</dbReference>
<dbReference type="InterPro" id="IPR050587">
    <property type="entry name" value="GNT1/Glycosyltrans_8"/>
</dbReference>
<dbReference type="InterPro" id="IPR029044">
    <property type="entry name" value="Nucleotide-diphossugar_trans"/>
</dbReference>
<keyword evidence="2" id="KW-0732">Signal</keyword>
<dbReference type="Proteomes" id="UP000186817">
    <property type="component" value="Unassembled WGS sequence"/>
</dbReference>